<dbReference type="EMBL" id="JAEPRA010000017">
    <property type="protein sequence ID" value="KAG2174075.1"/>
    <property type="molecule type" value="Genomic_DNA"/>
</dbReference>
<keyword evidence="3" id="KW-0732">Signal</keyword>
<dbReference type="AlphaFoldDB" id="A0A8H7PHV0"/>
<feature type="region of interest" description="Disordered" evidence="1">
    <location>
        <begin position="127"/>
        <end position="150"/>
    </location>
</feature>
<feature type="region of interest" description="Disordered" evidence="1">
    <location>
        <begin position="246"/>
        <end position="278"/>
    </location>
</feature>
<feature type="signal peptide" evidence="3">
    <location>
        <begin position="1"/>
        <end position="20"/>
    </location>
</feature>
<feature type="region of interest" description="Disordered" evidence="1">
    <location>
        <begin position="31"/>
        <end position="104"/>
    </location>
</feature>
<evidence type="ECO:0008006" key="6">
    <source>
        <dbReference type="Google" id="ProtNLM"/>
    </source>
</evidence>
<keyword evidence="2" id="KW-1133">Transmembrane helix</keyword>
<name>A0A8H7PHV0_9FUNG</name>
<feature type="transmembrane region" description="Helical" evidence="2">
    <location>
        <begin position="154"/>
        <end position="175"/>
    </location>
</feature>
<evidence type="ECO:0000256" key="1">
    <source>
        <dbReference type="SAM" id="MobiDB-lite"/>
    </source>
</evidence>
<evidence type="ECO:0000313" key="4">
    <source>
        <dbReference type="EMBL" id="KAG2174075.1"/>
    </source>
</evidence>
<gene>
    <name evidence="4" type="ORF">INT44_000189</name>
</gene>
<evidence type="ECO:0000256" key="3">
    <source>
        <dbReference type="SAM" id="SignalP"/>
    </source>
</evidence>
<keyword evidence="5" id="KW-1185">Reference proteome</keyword>
<accession>A0A8H7PHV0</accession>
<keyword evidence="2" id="KW-0472">Membrane</keyword>
<feature type="compositionally biased region" description="Low complexity" evidence="1">
    <location>
        <begin position="37"/>
        <end position="104"/>
    </location>
</feature>
<evidence type="ECO:0000256" key="2">
    <source>
        <dbReference type="SAM" id="Phobius"/>
    </source>
</evidence>
<protein>
    <recommendedName>
        <fullName evidence="6">Mid2 domain-containing protein</fullName>
    </recommendedName>
</protein>
<comment type="caution">
    <text evidence="4">The sequence shown here is derived from an EMBL/GenBank/DDBJ whole genome shotgun (WGS) entry which is preliminary data.</text>
</comment>
<sequence length="325" mass="34658">MRLLLYLAVALFTLLASVHAAATQDPLGQILAGGADTPPTSTTEHTTASPTHTTTQAPPPTTTTTTTTTTEAHTTTVAPVPTTSAPVVVSSKPPSSSVASTSSALTTSSFIMPSTSVTFVSTSMNATSSLSSATPSNTTAPSDSDSGSSNSKPIIIGSICGFVAIIAAGFGYAFLSKTRRNNRKKRVFGADDDDGMDPSIPAPSPFQRHNESLAPAGAAWESDQKRPLGPPSPYMDYNYPSPALGQNGVRRSPPIAHSDPYGYAQQPPAAGPYYDDHNGYDQQVYYEQYPQQPMEMQHVPHNMQSPQMNQQYQYYGHTDPYNYRQ</sequence>
<keyword evidence="2" id="KW-0812">Transmembrane</keyword>
<evidence type="ECO:0000313" key="5">
    <source>
        <dbReference type="Proteomes" id="UP000612746"/>
    </source>
</evidence>
<feature type="region of interest" description="Disordered" evidence="1">
    <location>
        <begin position="187"/>
        <end position="210"/>
    </location>
</feature>
<dbReference type="Proteomes" id="UP000612746">
    <property type="component" value="Unassembled WGS sequence"/>
</dbReference>
<feature type="compositionally biased region" description="Polar residues" evidence="1">
    <location>
        <begin position="302"/>
        <end position="313"/>
    </location>
</feature>
<proteinExistence type="predicted"/>
<reference evidence="4" key="1">
    <citation type="submission" date="2020-12" db="EMBL/GenBank/DDBJ databases">
        <title>Metabolic potential, ecology and presence of endohyphal bacteria is reflected in genomic diversity of Mucoromycotina.</title>
        <authorList>
            <person name="Muszewska A."/>
            <person name="Okrasinska A."/>
            <person name="Steczkiewicz K."/>
            <person name="Drgas O."/>
            <person name="Orlowska M."/>
            <person name="Perlinska-Lenart U."/>
            <person name="Aleksandrzak-Piekarczyk T."/>
            <person name="Szatraj K."/>
            <person name="Zielenkiewicz U."/>
            <person name="Pilsyk S."/>
            <person name="Malc E."/>
            <person name="Mieczkowski P."/>
            <person name="Kruszewska J.S."/>
            <person name="Biernat P."/>
            <person name="Pawlowska J."/>
        </authorList>
    </citation>
    <scope>NUCLEOTIDE SEQUENCE</scope>
    <source>
        <strain evidence="4">WA0000051536</strain>
    </source>
</reference>
<organism evidence="4 5">
    <name type="scientific">Umbelopsis vinacea</name>
    <dbReference type="NCBI Taxonomy" id="44442"/>
    <lineage>
        <taxon>Eukaryota</taxon>
        <taxon>Fungi</taxon>
        <taxon>Fungi incertae sedis</taxon>
        <taxon>Mucoromycota</taxon>
        <taxon>Mucoromycotina</taxon>
        <taxon>Umbelopsidomycetes</taxon>
        <taxon>Umbelopsidales</taxon>
        <taxon>Umbelopsidaceae</taxon>
        <taxon>Umbelopsis</taxon>
    </lineage>
</organism>
<dbReference type="OrthoDB" id="2290089at2759"/>
<feature type="region of interest" description="Disordered" evidence="1">
    <location>
        <begin position="297"/>
        <end position="325"/>
    </location>
</feature>
<feature type="chain" id="PRO_5034554512" description="Mid2 domain-containing protein" evidence="3">
    <location>
        <begin position="21"/>
        <end position="325"/>
    </location>
</feature>